<dbReference type="PROSITE" id="PS51384">
    <property type="entry name" value="FAD_FR"/>
    <property type="match status" value="1"/>
</dbReference>
<dbReference type="Pfam" id="PF00175">
    <property type="entry name" value="NAD_binding_1"/>
    <property type="match status" value="1"/>
</dbReference>
<comment type="cofactor">
    <cofactor evidence="1">
        <name>FAD</name>
        <dbReference type="ChEBI" id="CHEBI:57692"/>
    </cofactor>
</comment>
<dbReference type="InterPro" id="IPR017927">
    <property type="entry name" value="FAD-bd_FR_type"/>
</dbReference>
<evidence type="ECO:0000256" key="9">
    <source>
        <dbReference type="ARBA" id="ARBA00023002"/>
    </source>
</evidence>
<name>A0ABT5S0R7_9BURK</name>
<keyword evidence="11" id="KW-0411">Iron-sulfur</keyword>
<dbReference type="Proteomes" id="UP001148932">
    <property type="component" value="Unassembled WGS sequence"/>
</dbReference>
<dbReference type="InterPro" id="IPR017938">
    <property type="entry name" value="Riboflavin_synthase-like_b-brl"/>
</dbReference>
<evidence type="ECO:0000256" key="11">
    <source>
        <dbReference type="ARBA" id="ARBA00023014"/>
    </source>
</evidence>
<reference evidence="15" key="1">
    <citation type="submission" date="2022-10" db="EMBL/GenBank/DDBJ databases">
        <title>Description of microaerobic benzene degrading bacteria.</title>
        <authorList>
            <person name="Bedics A."/>
            <person name="Tancsics A."/>
            <person name="Banerjee S."/>
        </authorList>
    </citation>
    <scope>NUCLEOTIDE SEQUENCE</scope>
    <source>
        <strain evidence="15">D2M1</strain>
    </source>
</reference>
<keyword evidence="5" id="KW-0001">2Fe-2S</keyword>
<dbReference type="CDD" id="cd06198">
    <property type="entry name" value="FNR_like_3"/>
    <property type="match status" value="1"/>
</dbReference>
<keyword evidence="16" id="KW-1185">Reference proteome</keyword>
<dbReference type="SUPFAM" id="SSF63380">
    <property type="entry name" value="Riboflavin synthase domain-like"/>
    <property type="match status" value="1"/>
</dbReference>
<dbReference type="InterPro" id="IPR013130">
    <property type="entry name" value="Fe3_Rdtase_TM_dom"/>
</dbReference>
<dbReference type="Gene3D" id="2.40.30.10">
    <property type="entry name" value="Translation factors"/>
    <property type="match status" value="1"/>
</dbReference>
<evidence type="ECO:0000256" key="12">
    <source>
        <dbReference type="ARBA" id="ARBA00023136"/>
    </source>
</evidence>
<feature type="transmembrane region" description="Helical" evidence="13">
    <location>
        <begin position="90"/>
        <end position="108"/>
    </location>
</feature>
<organism evidence="15 16">
    <name type="scientific">Acidovorax benzenivorans</name>
    <dbReference type="NCBI Taxonomy" id="2987520"/>
    <lineage>
        <taxon>Bacteria</taxon>
        <taxon>Pseudomonadati</taxon>
        <taxon>Pseudomonadota</taxon>
        <taxon>Betaproteobacteria</taxon>
        <taxon>Burkholderiales</taxon>
        <taxon>Comamonadaceae</taxon>
        <taxon>Acidovorax</taxon>
    </lineage>
</organism>
<protein>
    <submittedName>
        <fullName evidence="15">Ferric reductase-like transmembrane domain-containing protein</fullName>
    </submittedName>
</protein>
<keyword evidence="6" id="KW-0479">Metal-binding</keyword>
<comment type="caution">
    <text evidence="15">The sequence shown here is derived from an EMBL/GenBank/DDBJ whole genome shotgun (WGS) entry which is preliminary data.</text>
</comment>
<proteinExistence type="predicted"/>
<feature type="transmembrane region" description="Helical" evidence="13">
    <location>
        <begin position="50"/>
        <end position="69"/>
    </location>
</feature>
<feature type="domain" description="FAD-binding FR-type" evidence="14">
    <location>
        <begin position="221"/>
        <end position="320"/>
    </location>
</feature>
<feature type="transmembrane region" description="Helical" evidence="13">
    <location>
        <begin position="171"/>
        <end position="191"/>
    </location>
</feature>
<keyword evidence="3" id="KW-0285">Flavoprotein</keyword>
<gene>
    <name evidence="15" type="ORF">OIN59_14795</name>
</gene>
<dbReference type="EMBL" id="JAPCKI010000007">
    <property type="protein sequence ID" value="MDD2178703.1"/>
    <property type="molecule type" value="Genomic_DNA"/>
</dbReference>
<evidence type="ECO:0000256" key="13">
    <source>
        <dbReference type="SAM" id="Phobius"/>
    </source>
</evidence>
<evidence type="ECO:0000256" key="1">
    <source>
        <dbReference type="ARBA" id="ARBA00001974"/>
    </source>
</evidence>
<sequence length="446" mass="48980">MQQVVGRVMWKKVLGGSLALAAGVWLAALWVPQPAPPAWGDVWWWRNQLILLTGVAAWALMSLIMVLAVRPVWLEKPLNGLDKSYRLHKWAGIGAIVLALLHYGLQLSRSLLAAWVGRPVRTPRADWWLNTFRHLAEEMGEWAVWFLAAMLVITLWQRFPYHVWRYLHKLLAVVYLVLAFHSVVLTPPAWWQQPAGVLVGVCTLVGVLCAVRSLAGAIGRSRRHVARVVSVLPQGAGVLEVTCQVSPASGWKHAAGQFAFVTFGRAEGAHPFTLLNADQGDGTLRFAIKALGDHTGQLPLQVQPGQPVDIEGPYGCFDFRSDSAPEQVWVAAGIGATPFMAWLESMQSTPAMAPQVHLHYCVRHTGEAVFAERMAALCARLPSVTLEIHYSDDAGPVTPAALLAGTSQAASVWFCGPQGFAEAVRQGMQQLGRSPARFHQELFQMR</sequence>
<keyword evidence="4 13" id="KW-0812">Transmembrane</keyword>
<dbReference type="InterPro" id="IPR001433">
    <property type="entry name" value="OxRdtase_FAD/NAD-bd"/>
</dbReference>
<keyword evidence="10" id="KW-0408">Iron</keyword>
<dbReference type="InterPro" id="IPR039261">
    <property type="entry name" value="FNR_nucleotide-bd"/>
</dbReference>
<evidence type="ECO:0000256" key="7">
    <source>
        <dbReference type="ARBA" id="ARBA00022827"/>
    </source>
</evidence>
<keyword evidence="9" id="KW-0560">Oxidoreductase</keyword>
<evidence type="ECO:0000256" key="5">
    <source>
        <dbReference type="ARBA" id="ARBA00022714"/>
    </source>
</evidence>
<dbReference type="PANTHER" id="PTHR47354:SF8">
    <property type="entry name" value="1,2-PHENYLACETYL-COA EPOXIDASE, SUBUNIT E"/>
    <property type="match status" value="1"/>
</dbReference>
<evidence type="ECO:0000256" key="6">
    <source>
        <dbReference type="ARBA" id="ARBA00022723"/>
    </source>
</evidence>
<dbReference type="InterPro" id="IPR013112">
    <property type="entry name" value="FAD-bd_8"/>
</dbReference>
<evidence type="ECO:0000259" key="14">
    <source>
        <dbReference type="PROSITE" id="PS51384"/>
    </source>
</evidence>
<dbReference type="SUPFAM" id="SSF52343">
    <property type="entry name" value="Ferredoxin reductase-like, C-terminal NADP-linked domain"/>
    <property type="match status" value="1"/>
</dbReference>
<accession>A0ABT5S0R7</accession>
<feature type="transmembrane region" description="Helical" evidence="13">
    <location>
        <begin position="142"/>
        <end position="159"/>
    </location>
</feature>
<dbReference type="PANTHER" id="PTHR47354">
    <property type="entry name" value="NADH OXIDOREDUCTASE HCR"/>
    <property type="match status" value="1"/>
</dbReference>
<keyword evidence="12 13" id="KW-0472">Membrane</keyword>
<keyword evidence="7" id="KW-0274">FAD</keyword>
<evidence type="ECO:0000256" key="2">
    <source>
        <dbReference type="ARBA" id="ARBA00004141"/>
    </source>
</evidence>
<keyword evidence="8 13" id="KW-1133">Transmembrane helix</keyword>
<comment type="subcellular location">
    <subcellularLocation>
        <location evidence="2">Membrane</location>
        <topology evidence="2">Multi-pass membrane protein</topology>
    </subcellularLocation>
</comment>
<dbReference type="RefSeq" id="WP_274111594.1">
    <property type="nucleotide sequence ID" value="NZ_JAPCKI010000007.1"/>
</dbReference>
<evidence type="ECO:0000256" key="10">
    <source>
        <dbReference type="ARBA" id="ARBA00023004"/>
    </source>
</evidence>
<evidence type="ECO:0000256" key="4">
    <source>
        <dbReference type="ARBA" id="ARBA00022692"/>
    </source>
</evidence>
<dbReference type="InterPro" id="IPR050415">
    <property type="entry name" value="MRET"/>
</dbReference>
<evidence type="ECO:0000313" key="15">
    <source>
        <dbReference type="EMBL" id="MDD2178703.1"/>
    </source>
</evidence>
<dbReference type="Gene3D" id="3.40.50.80">
    <property type="entry name" value="Nucleotide-binding domain of ferredoxin-NADP reductase (FNR) module"/>
    <property type="match status" value="1"/>
</dbReference>
<feature type="transmembrane region" description="Helical" evidence="13">
    <location>
        <begin position="197"/>
        <end position="218"/>
    </location>
</feature>
<evidence type="ECO:0000256" key="8">
    <source>
        <dbReference type="ARBA" id="ARBA00022989"/>
    </source>
</evidence>
<evidence type="ECO:0000313" key="16">
    <source>
        <dbReference type="Proteomes" id="UP001148932"/>
    </source>
</evidence>
<dbReference type="Pfam" id="PF08022">
    <property type="entry name" value="FAD_binding_8"/>
    <property type="match status" value="1"/>
</dbReference>
<dbReference type="Pfam" id="PF01794">
    <property type="entry name" value="Ferric_reduct"/>
    <property type="match status" value="1"/>
</dbReference>
<evidence type="ECO:0000256" key="3">
    <source>
        <dbReference type="ARBA" id="ARBA00022630"/>
    </source>
</evidence>